<dbReference type="EMBL" id="SLZW01000001">
    <property type="protein sequence ID" value="TCS64677.1"/>
    <property type="molecule type" value="Genomic_DNA"/>
</dbReference>
<keyword evidence="2" id="KW-1185">Reference proteome</keyword>
<gene>
    <name evidence="1" type="ORF">EDD55_1012</name>
</gene>
<sequence length="146" mass="16263">MDALEGPTLTLEIKNEKPVDLVVLAASLEAYANQYQDYVRSTGHDVKGENVRLYVQEMRSGSIIAELISLAEQISLVADHLDALGGFVTQIQEISEYYLGKRETKSEASDKELQRVSDFYEITAQDQGSQINTIVKDGGQVVQNFY</sequence>
<dbReference type="Proteomes" id="UP000295304">
    <property type="component" value="Unassembled WGS sequence"/>
</dbReference>
<accession>A0A4R3JFQ5</accession>
<dbReference type="RefSeq" id="WP_132937436.1">
    <property type="nucleotide sequence ID" value="NZ_CP119676.1"/>
</dbReference>
<reference evidence="1 2" key="1">
    <citation type="submission" date="2019-03" db="EMBL/GenBank/DDBJ databases">
        <title>Genomic Encyclopedia of Type Strains, Phase IV (KMG-IV): sequencing the most valuable type-strain genomes for metagenomic binning, comparative biology and taxonomic classification.</title>
        <authorList>
            <person name="Goeker M."/>
        </authorList>
    </citation>
    <scope>NUCLEOTIDE SEQUENCE [LARGE SCALE GENOMIC DNA]</scope>
    <source>
        <strain evidence="1 2">DSM 101688</strain>
    </source>
</reference>
<dbReference type="AlphaFoldDB" id="A0A4R3JFQ5"/>
<evidence type="ECO:0000313" key="2">
    <source>
        <dbReference type="Proteomes" id="UP000295304"/>
    </source>
</evidence>
<protein>
    <submittedName>
        <fullName evidence="1">Uncharacterized protein</fullName>
    </submittedName>
</protein>
<name>A0A4R3JFQ5_9PROT</name>
<dbReference type="OrthoDB" id="8421538at2"/>
<evidence type="ECO:0000313" key="1">
    <source>
        <dbReference type="EMBL" id="TCS64677.1"/>
    </source>
</evidence>
<organism evidence="1 2">
    <name type="scientific">Varunaivibrio sulfuroxidans</name>
    <dbReference type="NCBI Taxonomy" id="1773489"/>
    <lineage>
        <taxon>Bacteria</taxon>
        <taxon>Pseudomonadati</taxon>
        <taxon>Pseudomonadota</taxon>
        <taxon>Alphaproteobacteria</taxon>
        <taxon>Rhodospirillales</taxon>
        <taxon>Magnetovibrionaceae</taxon>
        <taxon>Varunaivibrio</taxon>
    </lineage>
</organism>
<comment type="caution">
    <text evidence="1">The sequence shown here is derived from an EMBL/GenBank/DDBJ whole genome shotgun (WGS) entry which is preliminary data.</text>
</comment>
<proteinExistence type="predicted"/>